<dbReference type="Proteomes" id="UP000256485">
    <property type="component" value="Unassembled WGS sequence"/>
</dbReference>
<feature type="transmembrane region" description="Helical" evidence="6">
    <location>
        <begin position="237"/>
        <end position="260"/>
    </location>
</feature>
<evidence type="ECO:0000313" key="8">
    <source>
        <dbReference type="EMBL" id="REF38171.1"/>
    </source>
</evidence>
<feature type="transmembrane region" description="Helical" evidence="6">
    <location>
        <begin position="205"/>
        <end position="225"/>
    </location>
</feature>
<keyword evidence="5 6" id="KW-0472">Membrane</keyword>
<accession>A0A3D9VLA7</accession>
<evidence type="ECO:0000256" key="6">
    <source>
        <dbReference type="SAM" id="Phobius"/>
    </source>
</evidence>
<dbReference type="AlphaFoldDB" id="A0A3D9VLA7"/>
<dbReference type="InterPro" id="IPR008457">
    <property type="entry name" value="Cu-R_CopD_dom"/>
</dbReference>
<keyword evidence="9" id="KW-1185">Reference proteome</keyword>
<dbReference type="InterPro" id="IPR019108">
    <property type="entry name" value="Caa3_assmbl_CtaG-rel"/>
</dbReference>
<feature type="transmembrane region" description="Helical" evidence="6">
    <location>
        <begin position="572"/>
        <end position="601"/>
    </location>
</feature>
<keyword evidence="4 6" id="KW-1133">Transmembrane helix</keyword>
<dbReference type="PANTHER" id="PTHR34820">
    <property type="entry name" value="INNER MEMBRANE PROTEIN YEBZ"/>
    <property type="match status" value="1"/>
</dbReference>
<feature type="domain" description="Copper resistance protein D" evidence="7">
    <location>
        <begin position="235"/>
        <end position="331"/>
    </location>
</feature>
<dbReference type="InterPro" id="IPR032694">
    <property type="entry name" value="CopC/D"/>
</dbReference>
<feature type="transmembrane region" description="Helical" evidence="6">
    <location>
        <begin position="139"/>
        <end position="161"/>
    </location>
</feature>
<dbReference type="RefSeq" id="WP_147304755.1">
    <property type="nucleotide sequence ID" value="NZ_QTUC01000001.1"/>
</dbReference>
<feature type="transmembrane region" description="Helical" evidence="6">
    <location>
        <begin position="438"/>
        <end position="461"/>
    </location>
</feature>
<feature type="transmembrane region" description="Helical" evidence="6">
    <location>
        <begin position="509"/>
        <end position="528"/>
    </location>
</feature>
<protein>
    <submittedName>
        <fullName evidence="8">Putative copper resistance protein D</fullName>
    </submittedName>
</protein>
<dbReference type="EMBL" id="QTUC01000001">
    <property type="protein sequence ID" value="REF38171.1"/>
    <property type="molecule type" value="Genomic_DNA"/>
</dbReference>
<feature type="transmembrane region" description="Helical" evidence="6">
    <location>
        <begin position="313"/>
        <end position="332"/>
    </location>
</feature>
<comment type="subcellular location">
    <subcellularLocation>
        <location evidence="1">Cell membrane</location>
        <topology evidence="1">Multi-pass membrane protein</topology>
    </subcellularLocation>
</comment>
<reference evidence="8 9" key="1">
    <citation type="submission" date="2018-08" db="EMBL/GenBank/DDBJ databases">
        <title>Sequencing the genomes of 1000 actinobacteria strains.</title>
        <authorList>
            <person name="Klenk H.-P."/>
        </authorList>
    </citation>
    <scope>NUCLEOTIDE SEQUENCE [LARGE SCALE GENOMIC DNA]</scope>
    <source>
        <strain evidence="8 9">DSM 22891</strain>
    </source>
</reference>
<feature type="transmembrane region" description="Helical" evidence="6">
    <location>
        <begin position="272"/>
        <end position="292"/>
    </location>
</feature>
<evidence type="ECO:0000256" key="2">
    <source>
        <dbReference type="ARBA" id="ARBA00022475"/>
    </source>
</evidence>
<feature type="transmembrane region" description="Helical" evidence="6">
    <location>
        <begin position="63"/>
        <end position="84"/>
    </location>
</feature>
<feature type="transmembrane region" description="Helical" evidence="6">
    <location>
        <begin position="12"/>
        <end position="35"/>
    </location>
</feature>
<name>A0A3D9VLA7_THECX</name>
<keyword evidence="2" id="KW-1003">Cell membrane</keyword>
<proteinExistence type="predicted"/>
<evidence type="ECO:0000256" key="5">
    <source>
        <dbReference type="ARBA" id="ARBA00023136"/>
    </source>
</evidence>
<feature type="transmembrane region" description="Helical" evidence="6">
    <location>
        <begin position="404"/>
        <end position="426"/>
    </location>
</feature>
<evidence type="ECO:0000313" key="9">
    <source>
        <dbReference type="Proteomes" id="UP000256485"/>
    </source>
</evidence>
<feature type="transmembrane region" description="Helical" evidence="6">
    <location>
        <begin position="96"/>
        <end position="119"/>
    </location>
</feature>
<dbReference type="OrthoDB" id="5241646at2"/>
<dbReference type="Pfam" id="PF09678">
    <property type="entry name" value="Caa3_CtaG"/>
    <property type="match status" value="1"/>
</dbReference>
<comment type="caution">
    <text evidence="8">The sequence shown here is derived from an EMBL/GenBank/DDBJ whole genome shotgun (WGS) entry which is preliminary data.</text>
</comment>
<gene>
    <name evidence="8" type="ORF">DFJ64_3642</name>
</gene>
<feature type="transmembrane region" description="Helical" evidence="6">
    <location>
        <begin position="168"/>
        <end position="185"/>
    </location>
</feature>
<feature type="transmembrane region" description="Helical" evidence="6">
    <location>
        <begin position="372"/>
        <end position="392"/>
    </location>
</feature>
<evidence type="ECO:0000256" key="1">
    <source>
        <dbReference type="ARBA" id="ARBA00004651"/>
    </source>
</evidence>
<evidence type="ECO:0000256" key="3">
    <source>
        <dbReference type="ARBA" id="ARBA00022692"/>
    </source>
</evidence>
<organism evidence="8 9">
    <name type="scientific">Thermasporomyces composti</name>
    <dbReference type="NCBI Taxonomy" id="696763"/>
    <lineage>
        <taxon>Bacteria</taxon>
        <taxon>Bacillati</taxon>
        <taxon>Actinomycetota</taxon>
        <taxon>Actinomycetes</taxon>
        <taxon>Propionibacteriales</taxon>
        <taxon>Nocardioidaceae</taxon>
        <taxon>Thermasporomyces</taxon>
    </lineage>
</organism>
<dbReference type="PANTHER" id="PTHR34820:SF4">
    <property type="entry name" value="INNER MEMBRANE PROTEIN YEBZ"/>
    <property type="match status" value="1"/>
</dbReference>
<sequence length="683" mass="72933">MSERRSVGSRPRAVWLVPAVIAAGALATMVVALLVGGGAPRPAPPGLPDPGPLTGWGLPVSRLAMDVAAVVTTGALLFAVFAPARRDRLADRAIRAVRVASGWAWVWAAAAALTLVFTLSDFLGQPVHRVQPQETLAGFVFQVSQGRALVVVVVGAVVLAATAREARTLNGAALALVLAIATTLPPPLTGHSADAANHDIATSSLILHVVAVTLWVGGLIGLVAFDRSAPTLRSIAPRFSTLAVWCFAAAALSGVVNALVRLGGLAEAVTTSYGWLVLGKTAALTVLGWFGWRHRRRTLPALERGDAKAFRRFALTEVAVMVATIGLAVALARTPTPVPEEITSASRVEAILGYPLPPFSVGKLFTEWRPDVLVLGAAGFGAIAYLCGVRRLRRSGVAWSRGRTVAWLAGIVVAVLVLCSGAAAYGRAMFSVHMAQHMALTMLIPILLAMGAPMTLALRALPTRGRVARRQGGRSPEASSAEDTDVRPLRDWLLAVVHSRVARVATHPLVALAFYVISLYFFYFSWAFELALRSHTGHLLMVAHFLLAGYLFFWVVLGLDPTPRRLPPLARLGVLFASLPFHAFFGVIVMTSSTLFAADWYNALALPWVDPLADQNVGGGIAWATAEIPTLLVIGVVVAEWVRADAREARRFDRRVDAGTDEELARYNAMLSQLSERDRGRSR</sequence>
<feature type="transmembrane region" description="Helical" evidence="6">
    <location>
        <begin position="621"/>
        <end position="642"/>
    </location>
</feature>
<evidence type="ECO:0000259" key="7">
    <source>
        <dbReference type="Pfam" id="PF05425"/>
    </source>
</evidence>
<dbReference type="GO" id="GO:0005886">
    <property type="term" value="C:plasma membrane"/>
    <property type="evidence" value="ECO:0007669"/>
    <property type="project" value="UniProtKB-SubCell"/>
</dbReference>
<dbReference type="GO" id="GO:0006825">
    <property type="term" value="P:copper ion transport"/>
    <property type="evidence" value="ECO:0007669"/>
    <property type="project" value="InterPro"/>
</dbReference>
<feature type="transmembrane region" description="Helical" evidence="6">
    <location>
        <begin position="540"/>
        <end position="560"/>
    </location>
</feature>
<dbReference type="Pfam" id="PF05425">
    <property type="entry name" value="CopD"/>
    <property type="match status" value="1"/>
</dbReference>
<keyword evidence="3 6" id="KW-0812">Transmembrane</keyword>
<evidence type="ECO:0000256" key="4">
    <source>
        <dbReference type="ARBA" id="ARBA00022989"/>
    </source>
</evidence>